<dbReference type="GO" id="GO:0005929">
    <property type="term" value="C:cilium"/>
    <property type="evidence" value="ECO:0007669"/>
    <property type="project" value="TreeGrafter"/>
</dbReference>
<dbReference type="InterPro" id="IPR011989">
    <property type="entry name" value="ARM-like"/>
</dbReference>
<sequence>MDNISIHRPKNLFEKDGSNYEIPAPKLFTPIDLSPTDDLNKLKPPRAPSPANSITSKASSTRKITRKPSSPNVLHRSGSASTIGSYSKPPSIKRPTSASSKASKQSQLETITKRSNSPVPNLNRWHGNKFLEKENTVVPALNARRRRESESVQEDYRDVITADAPLPPIPLMEKATYSRGVDLFGEETMRKLYSKKWEERKDGLASVQHALETAPTTQAQAADYLDCAMSILQRHLKDPLYNTYTKALELLSFICTQFLPQHSLYRMASSIVKSTAKIIAMRASDTDRRSAGITLSTINDIVEQDSKAGFDTRYDNRAIAKPYLNRFLKMGAPGGQRGQAAIIQNAVETLGAPNVEAPCMGKFKWARMTLIWSHRGW</sequence>
<feature type="region of interest" description="Disordered" evidence="1">
    <location>
        <begin position="1"/>
        <end position="125"/>
    </location>
</feature>
<gene>
    <name evidence="2" type="ORF">ANCCAN_15365</name>
</gene>
<dbReference type="Pfam" id="PF21040">
    <property type="entry name" value="CEP104-like_TOG"/>
    <property type="match status" value="1"/>
</dbReference>
<comment type="caution">
    <text evidence="2">The sequence shown here is derived from an EMBL/GenBank/DDBJ whole genome shotgun (WGS) entry which is preliminary data.</text>
</comment>
<evidence type="ECO:0000313" key="3">
    <source>
        <dbReference type="Proteomes" id="UP000252519"/>
    </source>
</evidence>
<keyword evidence="3" id="KW-1185">Reference proteome</keyword>
<accession>A0A368G6W0</accession>
<dbReference type="AlphaFoldDB" id="A0A368G6W0"/>
<dbReference type="STRING" id="29170.A0A368G6W0"/>
<evidence type="ECO:0000256" key="1">
    <source>
        <dbReference type="SAM" id="MobiDB-lite"/>
    </source>
</evidence>
<dbReference type="EMBL" id="JOJR01000380">
    <property type="protein sequence ID" value="RCN38715.1"/>
    <property type="molecule type" value="Genomic_DNA"/>
</dbReference>
<dbReference type="Proteomes" id="UP000252519">
    <property type="component" value="Unassembled WGS sequence"/>
</dbReference>
<evidence type="ECO:0000313" key="2">
    <source>
        <dbReference type="EMBL" id="RCN38715.1"/>
    </source>
</evidence>
<dbReference type="Gene3D" id="1.25.10.10">
    <property type="entry name" value="Leucine-rich Repeat Variant"/>
    <property type="match status" value="1"/>
</dbReference>
<dbReference type="OrthoDB" id="66599at2759"/>
<reference evidence="2 3" key="1">
    <citation type="submission" date="2014-10" db="EMBL/GenBank/DDBJ databases">
        <title>Draft genome of the hookworm Ancylostoma caninum.</title>
        <authorList>
            <person name="Mitreva M."/>
        </authorList>
    </citation>
    <scope>NUCLEOTIDE SEQUENCE [LARGE SCALE GENOMIC DNA]</scope>
    <source>
        <strain evidence="2 3">Baltimore</strain>
    </source>
</reference>
<name>A0A368G6W0_ANCCA</name>
<protein>
    <recommendedName>
        <fullName evidence="4">TOG domain-containing protein</fullName>
    </recommendedName>
</protein>
<dbReference type="PANTHER" id="PTHR13371:SF0">
    <property type="entry name" value="CENTROSOMAL PROTEIN OF 104 KDA"/>
    <property type="match status" value="1"/>
</dbReference>
<feature type="compositionally biased region" description="Low complexity" evidence="1">
    <location>
        <begin position="97"/>
        <end position="107"/>
    </location>
</feature>
<feature type="compositionally biased region" description="Polar residues" evidence="1">
    <location>
        <begin position="50"/>
        <end position="85"/>
    </location>
</feature>
<dbReference type="InterPro" id="IPR052607">
    <property type="entry name" value="CEP104-like"/>
</dbReference>
<evidence type="ECO:0008006" key="4">
    <source>
        <dbReference type="Google" id="ProtNLM"/>
    </source>
</evidence>
<organism evidence="2 3">
    <name type="scientific">Ancylostoma caninum</name>
    <name type="common">Dog hookworm</name>
    <dbReference type="NCBI Taxonomy" id="29170"/>
    <lineage>
        <taxon>Eukaryota</taxon>
        <taxon>Metazoa</taxon>
        <taxon>Ecdysozoa</taxon>
        <taxon>Nematoda</taxon>
        <taxon>Chromadorea</taxon>
        <taxon>Rhabditida</taxon>
        <taxon>Rhabditina</taxon>
        <taxon>Rhabditomorpha</taxon>
        <taxon>Strongyloidea</taxon>
        <taxon>Ancylostomatidae</taxon>
        <taxon>Ancylostomatinae</taxon>
        <taxon>Ancylostoma</taxon>
    </lineage>
</organism>
<proteinExistence type="predicted"/>
<feature type="compositionally biased region" description="Polar residues" evidence="1">
    <location>
        <begin position="108"/>
        <end position="120"/>
    </location>
</feature>
<dbReference type="PANTHER" id="PTHR13371">
    <property type="entry name" value="GLYCINE-, GLUTAMATE-, THIENYLCYCLOHEXYLPIPERIDINE-BINDING PROTEIN"/>
    <property type="match status" value="1"/>
</dbReference>